<evidence type="ECO:0000313" key="3">
    <source>
        <dbReference type="Proteomes" id="UP000315215"/>
    </source>
</evidence>
<dbReference type="InterPro" id="IPR043129">
    <property type="entry name" value="ATPase_NBD"/>
</dbReference>
<dbReference type="InterPro" id="IPR050696">
    <property type="entry name" value="FtsA/MreB"/>
</dbReference>
<dbReference type="AlphaFoldDB" id="A0A516KHQ9"/>
<evidence type="ECO:0000313" key="2">
    <source>
        <dbReference type="EMBL" id="QDP40896.1"/>
    </source>
</evidence>
<accession>A0A516KHQ9</accession>
<feature type="domain" description="SHS2" evidence="1">
    <location>
        <begin position="5"/>
        <end position="202"/>
    </location>
</feature>
<dbReference type="PANTHER" id="PTHR32432">
    <property type="entry name" value="CELL DIVISION PROTEIN FTSA-RELATED"/>
    <property type="match status" value="1"/>
</dbReference>
<dbReference type="SMART" id="SM00842">
    <property type="entry name" value="FtsA"/>
    <property type="match status" value="1"/>
</dbReference>
<dbReference type="OrthoDB" id="9768127at2"/>
<keyword evidence="2" id="KW-0132">Cell division</keyword>
<evidence type="ECO:0000259" key="1">
    <source>
        <dbReference type="SMART" id="SM00842"/>
    </source>
</evidence>
<dbReference type="CDD" id="cd24004">
    <property type="entry name" value="ASKHA_NBD_PilM-like"/>
    <property type="match status" value="1"/>
</dbReference>
<dbReference type="KEGG" id="aqt:FN924_12280"/>
<dbReference type="RefSeq" id="WP_143894902.1">
    <property type="nucleotide sequence ID" value="NZ_CP041666.1"/>
</dbReference>
<dbReference type="InterPro" id="IPR003494">
    <property type="entry name" value="SHS2_FtsA"/>
</dbReference>
<dbReference type="Pfam" id="PF14450">
    <property type="entry name" value="FtsA"/>
    <property type="match status" value="1"/>
</dbReference>
<keyword evidence="3" id="KW-1185">Reference proteome</keyword>
<protein>
    <submittedName>
        <fullName evidence="2">Cell division protein FtsA</fullName>
    </submittedName>
</protein>
<gene>
    <name evidence="2" type="ORF">FN924_12280</name>
</gene>
<dbReference type="Proteomes" id="UP000315215">
    <property type="component" value="Chromosome"/>
</dbReference>
<reference evidence="2 3" key="1">
    <citation type="submission" date="2019-07" db="EMBL/GenBank/DDBJ databases">
        <authorList>
            <person name="Li J."/>
        </authorList>
    </citation>
    <scope>NUCLEOTIDE SEQUENCE [LARGE SCALE GENOMIC DNA]</scope>
    <source>
        <strain evidence="2 3">TKL69</strain>
    </source>
</reference>
<sequence length="709" mass="78353">MNDYIFALDIGTRTVVGMLLEKNEKTFNLVDYVVQEHAERSMLDGQIHDIIAVSQVIQNVKETLERDYGPLSKVCVAAAGRSLKTMRTLSTKSIERQPLMSKEDILFLELSAVQQAQHQLAQEEQDTSSTHYYCVGYSVLEYKIDGELIGSLIDQQGTEVSVEIIATFLPKVVVESLIAALQRAGLEMEALTLEPIAAIHVLIPPSMRRLNVALVDIGAGTSDIALTESGTITAYGMVPKAGDEITEAISDKYLLDFHDAERLKREISKEQPATIQDILGFEQEIHYEQLAHEIDSAIQELASAISEEILNLNQRPPVAVMLVGGGSLTPELTNILADKLKLPLNRVAVRGIDAIQTIEKTDNLPSGPAFVTPIGIAIAAQEHPVQYISVEVNGRAVRLFDMKQLNVADCLLAAGIHLEHQYGKPGMALMVNVNGQDVTIPGTYGTAPSLLLNGVQTSLEHPVKHGDQLTLEKGKDGEAPNISVVELLDEVPTYTIHFNGKAYEVKSTIEVNGKKVTPSYKVQDRDRISCVTIHTIEDFFRYIGFKPEEVKPFVVYVNHKKYTIPNKEAQLFVNGRKATQKEVIKDNDRMEYQKGASLTVQELLTSLEIDQKVQIPVLYNGEKITLTRQTATVTRGEDILTGEDQVIPGDSLLVKKEEFTGFIFQDIFSHISLDMTSIKGNVVIEKNGVSASFHEPLEENDSIVITWDS</sequence>
<dbReference type="SUPFAM" id="SSF53067">
    <property type="entry name" value="Actin-like ATPase domain"/>
    <property type="match status" value="2"/>
</dbReference>
<dbReference type="Gene3D" id="3.30.420.40">
    <property type="match status" value="2"/>
</dbReference>
<keyword evidence="2" id="KW-0131">Cell cycle</keyword>
<dbReference type="EMBL" id="CP041666">
    <property type="protein sequence ID" value="QDP40896.1"/>
    <property type="molecule type" value="Genomic_DNA"/>
</dbReference>
<dbReference type="GO" id="GO:0051301">
    <property type="term" value="P:cell division"/>
    <property type="evidence" value="ECO:0007669"/>
    <property type="project" value="UniProtKB-KW"/>
</dbReference>
<organism evidence="2 3">
    <name type="scientific">Radiobacillus deserti</name>
    <dbReference type="NCBI Taxonomy" id="2594883"/>
    <lineage>
        <taxon>Bacteria</taxon>
        <taxon>Bacillati</taxon>
        <taxon>Bacillota</taxon>
        <taxon>Bacilli</taxon>
        <taxon>Bacillales</taxon>
        <taxon>Bacillaceae</taxon>
        <taxon>Radiobacillus</taxon>
    </lineage>
</organism>
<proteinExistence type="predicted"/>
<dbReference type="PANTHER" id="PTHR32432:SF3">
    <property type="entry name" value="ETHANOLAMINE UTILIZATION PROTEIN EUTJ"/>
    <property type="match status" value="1"/>
</dbReference>
<name>A0A516KHQ9_9BACI</name>